<comment type="caution">
    <text evidence="2">The sequence shown here is derived from an EMBL/GenBank/DDBJ whole genome shotgun (WGS) entry which is preliminary data.</text>
</comment>
<name>A0A370NBT5_9BURK</name>
<accession>A0A370NBT5</accession>
<dbReference type="EMBL" id="QHKS01000005">
    <property type="protein sequence ID" value="RDK03063.1"/>
    <property type="molecule type" value="Genomic_DNA"/>
</dbReference>
<feature type="region of interest" description="Disordered" evidence="1">
    <location>
        <begin position="38"/>
        <end position="59"/>
    </location>
</feature>
<evidence type="ECO:0000313" key="2">
    <source>
        <dbReference type="EMBL" id="RDK03063.1"/>
    </source>
</evidence>
<protein>
    <submittedName>
        <fullName evidence="2">Uncharacterized protein</fullName>
    </submittedName>
</protein>
<evidence type="ECO:0000313" key="3">
    <source>
        <dbReference type="Proteomes" id="UP000254875"/>
    </source>
</evidence>
<reference evidence="3" key="1">
    <citation type="submission" date="2018-05" db="EMBL/GenBank/DDBJ databases">
        <authorList>
            <person name="Feng T."/>
        </authorList>
    </citation>
    <scope>NUCLEOTIDE SEQUENCE [LARGE SCALE GENOMIC DNA]</scope>
    <source>
        <strain evidence="3">S27</strain>
    </source>
</reference>
<dbReference type="Proteomes" id="UP000254875">
    <property type="component" value="Unassembled WGS sequence"/>
</dbReference>
<sequence length="86" mass="10396">MRLVLCVFVLLCWIRERDTERPSWCPLTSPRRKLLLERPSRRPPRAERNSPRQWPWPPPLPWPPLPWPPLPWPPLPWPPLPWPPLP</sequence>
<proteinExistence type="predicted"/>
<dbReference type="AlphaFoldDB" id="A0A370NBT5"/>
<keyword evidence="3" id="KW-1185">Reference proteome</keyword>
<evidence type="ECO:0000256" key="1">
    <source>
        <dbReference type="SAM" id="MobiDB-lite"/>
    </source>
</evidence>
<organism evidence="2 3">
    <name type="scientific">Paraburkholderia lacunae</name>
    <dbReference type="NCBI Taxonomy" id="2211104"/>
    <lineage>
        <taxon>Bacteria</taxon>
        <taxon>Pseudomonadati</taxon>
        <taxon>Pseudomonadota</taxon>
        <taxon>Betaproteobacteria</taxon>
        <taxon>Burkholderiales</taxon>
        <taxon>Burkholderiaceae</taxon>
        <taxon>Paraburkholderia</taxon>
    </lineage>
</organism>
<gene>
    <name evidence="2" type="ORF">DLM46_09180</name>
</gene>
<feature type="compositionally biased region" description="Basic and acidic residues" evidence="1">
    <location>
        <begin position="38"/>
        <end position="50"/>
    </location>
</feature>